<dbReference type="AlphaFoldDB" id="A0A1F5X5W5"/>
<dbReference type="Proteomes" id="UP000178684">
    <property type="component" value="Unassembled WGS sequence"/>
</dbReference>
<name>A0A1F5X5W5_9BACT</name>
<sequence>MHSILGKSPFYFIRDVLEAYFSREKLAFFDFRGTWSRDQSSFFKRGFRSLFFLELGKINSYKRSRINYWGTI</sequence>
<organism evidence="1 2">
    <name type="scientific">Candidatus Giovannonibacteria bacterium RIFCSPLOWO2_01_FULL_46_13</name>
    <dbReference type="NCBI Taxonomy" id="1798352"/>
    <lineage>
        <taxon>Bacteria</taxon>
        <taxon>Candidatus Giovannoniibacteriota</taxon>
    </lineage>
</organism>
<evidence type="ECO:0000313" key="2">
    <source>
        <dbReference type="Proteomes" id="UP000178684"/>
    </source>
</evidence>
<protein>
    <submittedName>
        <fullName evidence="1">Uncharacterized protein</fullName>
    </submittedName>
</protein>
<evidence type="ECO:0000313" key="1">
    <source>
        <dbReference type="EMBL" id="OGF83325.1"/>
    </source>
</evidence>
<comment type="caution">
    <text evidence="1">The sequence shown here is derived from an EMBL/GenBank/DDBJ whole genome shotgun (WGS) entry which is preliminary data.</text>
</comment>
<dbReference type="EMBL" id="MFIE01000003">
    <property type="protein sequence ID" value="OGF83325.1"/>
    <property type="molecule type" value="Genomic_DNA"/>
</dbReference>
<reference evidence="1 2" key="1">
    <citation type="journal article" date="2016" name="Nat. Commun.">
        <title>Thousands of microbial genomes shed light on interconnected biogeochemical processes in an aquifer system.</title>
        <authorList>
            <person name="Anantharaman K."/>
            <person name="Brown C.T."/>
            <person name="Hug L.A."/>
            <person name="Sharon I."/>
            <person name="Castelle C.J."/>
            <person name="Probst A.J."/>
            <person name="Thomas B.C."/>
            <person name="Singh A."/>
            <person name="Wilkins M.J."/>
            <person name="Karaoz U."/>
            <person name="Brodie E.L."/>
            <person name="Williams K.H."/>
            <person name="Hubbard S.S."/>
            <person name="Banfield J.F."/>
        </authorList>
    </citation>
    <scope>NUCLEOTIDE SEQUENCE [LARGE SCALE GENOMIC DNA]</scope>
</reference>
<accession>A0A1F5X5W5</accession>
<gene>
    <name evidence="1" type="ORF">A3B18_01630</name>
</gene>
<proteinExistence type="predicted"/>